<organism evidence="3 4">
    <name type="scientific">Quercus rubra</name>
    <name type="common">Northern red oak</name>
    <name type="synonym">Quercus borealis</name>
    <dbReference type="NCBI Taxonomy" id="3512"/>
    <lineage>
        <taxon>Eukaryota</taxon>
        <taxon>Viridiplantae</taxon>
        <taxon>Streptophyta</taxon>
        <taxon>Embryophyta</taxon>
        <taxon>Tracheophyta</taxon>
        <taxon>Spermatophyta</taxon>
        <taxon>Magnoliopsida</taxon>
        <taxon>eudicotyledons</taxon>
        <taxon>Gunneridae</taxon>
        <taxon>Pentapetalae</taxon>
        <taxon>rosids</taxon>
        <taxon>fabids</taxon>
        <taxon>Fagales</taxon>
        <taxon>Fagaceae</taxon>
        <taxon>Quercus</taxon>
    </lineage>
</organism>
<dbReference type="Pfam" id="PF14244">
    <property type="entry name" value="Retrotran_gag_3"/>
    <property type="match status" value="1"/>
</dbReference>
<dbReference type="InterPro" id="IPR036875">
    <property type="entry name" value="Znf_CCHC_sf"/>
</dbReference>
<dbReference type="GO" id="GO:0008270">
    <property type="term" value="F:zinc ion binding"/>
    <property type="evidence" value="ECO:0007669"/>
    <property type="project" value="InterPro"/>
</dbReference>
<evidence type="ECO:0000259" key="2">
    <source>
        <dbReference type="Pfam" id="PF14244"/>
    </source>
</evidence>
<dbReference type="AlphaFoldDB" id="A0AAN7IAE4"/>
<gene>
    <name evidence="3" type="ORF">RGQ29_005205</name>
</gene>
<protein>
    <recommendedName>
        <fullName evidence="2">Retrotransposon Copia-like N-terminal domain-containing protein</fullName>
    </recommendedName>
</protein>
<feature type="compositionally biased region" description="Polar residues" evidence="1">
    <location>
        <begin position="1"/>
        <end position="25"/>
    </location>
</feature>
<proteinExistence type="predicted"/>
<evidence type="ECO:0000313" key="3">
    <source>
        <dbReference type="EMBL" id="KAK4562609.1"/>
    </source>
</evidence>
<feature type="region of interest" description="Disordered" evidence="1">
    <location>
        <begin position="1"/>
        <end position="41"/>
    </location>
</feature>
<evidence type="ECO:0000313" key="4">
    <source>
        <dbReference type="Proteomes" id="UP001324115"/>
    </source>
</evidence>
<comment type="caution">
    <text evidence="3">The sequence shown here is derived from an EMBL/GenBank/DDBJ whole genome shotgun (WGS) entry which is preliminary data.</text>
</comment>
<dbReference type="GO" id="GO:0003676">
    <property type="term" value="F:nucleic acid binding"/>
    <property type="evidence" value="ECO:0007669"/>
    <property type="project" value="InterPro"/>
</dbReference>
<keyword evidence="4" id="KW-1185">Reference proteome</keyword>
<dbReference type="SUPFAM" id="SSF57756">
    <property type="entry name" value="Retrovirus zinc finger-like domains"/>
    <property type="match status" value="1"/>
</dbReference>
<dbReference type="InterPro" id="IPR029472">
    <property type="entry name" value="Copia-like_N"/>
</dbReference>
<reference evidence="3 4" key="1">
    <citation type="journal article" date="2023" name="G3 (Bethesda)">
        <title>A haplotype-resolved chromosome-scale genome for Quercus rubra L. provides insights into the genetics of adaptive traits for red oak species.</title>
        <authorList>
            <person name="Kapoor B."/>
            <person name="Jenkins J."/>
            <person name="Schmutz J."/>
            <person name="Zhebentyayeva T."/>
            <person name="Kuelheim C."/>
            <person name="Coggeshall M."/>
            <person name="Heim C."/>
            <person name="Lasky J.R."/>
            <person name="Leites L."/>
            <person name="Islam-Faridi N."/>
            <person name="Romero-Severson J."/>
            <person name="DeLeo V.L."/>
            <person name="Lucas S.M."/>
            <person name="Lazic D."/>
            <person name="Gailing O."/>
            <person name="Carlson J."/>
            <person name="Staton M."/>
        </authorList>
    </citation>
    <scope>NUCLEOTIDE SEQUENCE [LARGE SCALE GENOMIC DNA]</scope>
    <source>
        <strain evidence="3">Pseudo-F2</strain>
    </source>
</reference>
<dbReference type="EMBL" id="JAXUIC010000011">
    <property type="protein sequence ID" value="KAK4562609.1"/>
    <property type="molecule type" value="Genomic_DNA"/>
</dbReference>
<accession>A0AAN7IAE4</accession>
<sequence>MASASNTASESDQIPTNTSNTANHRSSNHSRPMEDANTNPSSPYFIPPTDVVLVSQPLIGPENYLSWLRVVFLSLSGRNKFCFLGGSISMLDLSHSLYNAWHRANTTILSWLVNSLSKDLATSVMYIHTARDFWIDMHDRFSQPNVPRFFEVQKEISKLSQGSLTSFFACTCTCTCGSQRNQLNAQQKDQVFHFPMGLNDSYSTVSSQILITEPLPALNKAYSLILQEEKCRQIGQANLVIEPTALYANNFNPKGFQGHQGWNQGGTQGGHGAKGGNSKKERLVCTYCGIVGHVADKCYKLHGYPPGYKHKGKASTHQVSSNGNLGNFFFQ</sequence>
<dbReference type="PANTHER" id="PTHR37610:SF97">
    <property type="entry name" value="RETROTRANSPOSON GAG DOMAIN-CONTAINING PROTEIN"/>
    <property type="match status" value="1"/>
</dbReference>
<feature type="domain" description="Retrotransposon Copia-like N-terminal" evidence="2">
    <location>
        <begin position="51"/>
        <end position="89"/>
    </location>
</feature>
<evidence type="ECO:0000256" key="1">
    <source>
        <dbReference type="SAM" id="MobiDB-lite"/>
    </source>
</evidence>
<dbReference type="Proteomes" id="UP001324115">
    <property type="component" value="Unassembled WGS sequence"/>
</dbReference>
<name>A0AAN7IAE4_QUERU</name>
<dbReference type="PANTHER" id="PTHR37610">
    <property type="entry name" value="CCHC-TYPE DOMAIN-CONTAINING PROTEIN"/>
    <property type="match status" value="1"/>
</dbReference>